<proteinExistence type="predicted"/>
<sequence length="135" mass="14835">MHTPLSFKVNSYLQRYLHRHPEARGRGVYGRPEVSGPLDQSRRPVLGDCPHISRKPQPTKAKLDPTMKIPPGGGETTQENQCKYDFHCENDEGSTAPASNMDTDLFPTSIQKVPAVGKDSNSKASVTKSSICTLI</sequence>
<evidence type="ECO:0000313" key="2">
    <source>
        <dbReference type="EMBL" id="KYO26531.1"/>
    </source>
</evidence>
<evidence type="ECO:0000313" key="3">
    <source>
        <dbReference type="Proteomes" id="UP000050525"/>
    </source>
</evidence>
<feature type="region of interest" description="Disordered" evidence="1">
    <location>
        <begin position="24"/>
        <end position="81"/>
    </location>
</feature>
<protein>
    <submittedName>
        <fullName evidence="2">Uncharacterized protein</fullName>
    </submittedName>
</protein>
<comment type="caution">
    <text evidence="2">The sequence shown here is derived from an EMBL/GenBank/DDBJ whole genome shotgun (WGS) entry which is preliminary data.</text>
</comment>
<dbReference type="AlphaFoldDB" id="A0A151MPS0"/>
<dbReference type="EMBL" id="AKHW03005470">
    <property type="protein sequence ID" value="KYO26531.1"/>
    <property type="molecule type" value="Genomic_DNA"/>
</dbReference>
<accession>A0A151MPS0</accession>
<organism evidence="2 3">
    <name type="scientific">Alligator mississippiensis</name>
    <name type="common">American alligator</name>
    <dbReference type="NCBI Taxonomy" id="8496"/>
    <lineage>
        <taxon>Eukaryota</taxon>
        <taxon>Metazoa</taxon>
        <taxon>Chordata</taxon>
        <taxon>Craniata</taxon>
        <taxon>Vertebrata</taxon>
        <taxon>Euteleostomi</taxon>
        <taxon>Archelosauria</taxon>
        <taxon>Archosauria</taxon>
        <taxon>Crocodylia</taxon>
        <taxon>Alligatoridae</taxon>
        <taxon>Alligatorinae</taxon>
        <taxon>Alligator</taxon>
    </lineage>
</organism>
<reference evidence="2 3" key="1">
    <citation type="journal article" date="2012" name="Genome Biol.">
        <title>Sequencing three crocodilian genomes to illuminate the evolution of archosaurs and amniotes.</title>
        <authorList>
            <person name="St John J.A."/>
            <person name="Braun E.L."/>
            <person name="Isberg S.R."/>
            <person name="Miles L.G."/>
            <person name="Chong A.Y."/>
            <person name="Gongora J."/>
            <person name="Dalzell P."/>
            <person name="Moran C."/>
            <person name="Bed'hom B."/>
            <person name="Abzhanov A."/>
            <person name="Burgess S.C."/>
            <person name="Cooksey A.M."/>
            <person name="Castoe T.A."/>
            <person name="Crawford N.G."/>
            <person name="Densmore L.D."/>
            <person name="Drew J.C."/>
            <person name="Edwards S.V."/>
            <person name="Faircloth B.C."/>
            <person name="Fujita M.K."/>
            <person name="Greenwold M.J."/>
            <person name="Hoffmann F.G."/>
            <person name="Howard J.M."/>
            <person name="Iguchi T."/>
            <person name="Janes D.E."/>
            <person name="Khan S.Y."/>
            <person name="Kohno S."/>
            <person name="de Koning A.J."/>
            <person name="Lance S.L."/>
            <person name="McCarthy F.M."/>
            <person name="McCormack J.E."/>
            <person name="Merchant M.E."/>
            <person name="Peterson D.G."/>
            <person name="Pollock D.D."/>
            <person name="Pourmand N."/>
            <person name="Raney B.J."/>
            <person name="Roessler K.A."/>
            <person name="Sanford J.R."/>
            <person name="Sawyer R.H."/>
            <person name="Schmidt C.J."/>
            <person name="Triplett E.W."/>
            <person name="Tuberville T.D."/>
            <person name="Venegas-Anaya M."/>
            <person name="Howard J.T."/>
            <person name="Jarvis E.D."/>
            <person name="Guillette L.J.Jr."/>
            <person name="Glenn T.C."/>
            <person name="Green R.E."/>
            <person name="Ray D.A."/>
        </authorList>
    </citation>
    <scope>NUCLEOTIDE SEQUENCE [LARGE SCALE GENOMIC DNA]</scope>
    <source>
        <strain evidence="2">KSC_2009_1</strain>
    </source>
</reference>
<gene>
    <name evidence="2" type="ORF">Y1Q_0002158</name>
</gene>
<evidence type="ECO:0000256" key="1">
    <source>
        <dbReference type="SAM" id="MobiDB-lite"/>
    </source>
</evidence>
<dbReference type="Proteomes" id="UP000050525">
    <property type="component" value="Unassembled WGS sequence"/>
</dbReference>
<keyword evidence="3" id="KW-1185">Reference proteome</keyword>
<name>A0A151MPS0_ALLMI</name>